<dbReference type="Pfam" id="PF02684">
    <property type="entry name" value="LpxB"/>
    <property type="match status" value="1"/>
</dbReference>
<dbReference type="EC" id="2.4.1.182" evidence="3 11"/>
<evidence type="ECO:0000256" key="11">
    <source>
        <dbReference type="NCBIfam" id="TIGR00215"/>
    </source>
</evidence>
<comment type="caution">
    <text evidence="12">The sequence shown here is derived from an EMBL/GenBank/DDBJ whole genome shotgun (WGS) entry which is preliminary data.</text>
</comment>
<dbReference type="OrthoDB" id="9801642at2"/>
<comment type="similarity">
    <text evidence="2">Belongs to the LpxB family.</text>
</comment>
<keyword evidence="9" id="KW-0443">Lipid metabolism</keyword>
<dbReference type="PANTHER" id="PTHR30372:SF4">
    <property type="entry name" value="LIPID-A-DISACCHARIDE SYNTHASE, MITOCHONDRIAL-RELATED"/>
    <property type="match status" value="1"/>
</dbReference>
<evidence type="ECO:0000313" key="13">
    <source>
        <dbReference type="Proteomes" id="UP000323142"/>
    </source>
</evidence>
<reference evidence="12 13" key="2">
    <citation type="submission" date="2019-09" db="EMBL/GenBank/DDBJ databases">
        <authorList>
            <person name="Jin C."/>
        </authorList>
    </citation>
    <scope>NUCLEOTIDE SEQUENCE [LARGE SCALE GENOMIC DNA]</scope>
    <source>
        <strain evidence="12 13">BN140002</strain>
    </source>
</reference>
<keyword evidence="13" id="KW-1185">Reference proteome</keyword>
<gene>
    <name evidence="12" type="primary">lpxB</name>
    <name evidence="12" type="ORF">F0L46_12115</name>
</gene>
<comment type="function">
    <text evidence="1">Condensation of UDP-2,3-diacylglucosamine and 2,3-diacylglucosamine-1-phosphate to form lipid A disaccharide, a precursor of lipid A, a phosphorylated glycolipid that anchors the lipopolysaccharide to the outer membrane of the cell.</text>
</comment>
<accession>A0A5B2VEY6</accession>
<protein>
    <recommendedName>
        <fullName evidence="4 11">Lipid-A-disaccharide synthase</fullName>
        <ecNumber evidence="3 11">2.4.1.182</ecNumber>
    </recommendedName>
</protein>
<dbReference type="NCBIfam" id="TIGR00215">
    <property type="entry name" value="lpxB"/>
    <property type="match status" value="1"/>
</dbReference>
<evidence type="ECO:0000256" key="6">
    <source>
        <dbReference type="ARBA" id="ARBA00022556"/>
    </source>
</evidence>
<dbReference type="SUPFAM" id="SSF53756">
    <property type="entry name" value="UDP-Glycosyltransferase/glycogen phosphorylase"/>
    <property type="match status" value="1"/>
</dbReference>
<organism evidence="12 13">
    <name type="scientific">Salinarimonas soli</name>
    <dbReference type="NCBI Taxonomy" id="1638099"/>
    <lineage>
        <taxon>Bacteria</taxon>
        <taxon>Pseudomonadati</taxon>
        <taxon>Pseudomonadota</taxon>
        <taxon>Alphaproteobacteria</taxon>
        <taxon>Hyphomicrobiales</taxon>
        <taxon>Salinarimonadaceae</taxon>
        <taxon>Salinarimonas</taxon>
    </lineage>
</organism>
<dbReference type="AlphaFoldDB" id="A0A5B2VEY6"/>
<evidence type="ECO:0000256" key="9">
    <source>
        <dbReference type="ARBA" id="ARBA00023098"/>
    </source>
</evidence>
<dbReference type="GO" id="GO:0016020">
    <property type="term" value="C:membrane"/>
    <property type="evidence" value="ECO:0007669"/>
    <property type="project" value="GOC"/>
</dbReference>
<comment type="catalytic activity">
    <reaction evidence="10">
        <text>a lipid X + a UDP-2-N,3-O-bis[(3R)-3-hydroxyacyl]-alpha-D-glucosamine = a lipid A disaccharide + UDP + H(+)</text>
        <dbReference type="Rhea" id="RHEA:67828"/>
        <dbReference type="ChEBI" id="CHEBI:15378"/>
        <dbReference type="ChEBI" id="CHEBI:58223"/>
        <dbReference type="ChEBI" id="CHEBI:137748"/>
        <dbReference type="ChEBI" id="CHEBI:176338"/>
        <dbReference type="ChEBI" id="CHEBI:176343"/>
        <dbReference type="EC" id="2.4.1.182"/>
    </reaction>
</comment>
<keyword evidence="7 12" id="KW-0328">Glycosyltransferase</keyword>
<reference evidence="12 13" key="1">
    <citation type="submission" date="2019-09" db="EMBL/GenBank/DDBJ databases">
        <title>Salinarimonas rosea gen. nov., sp. nov., a new member of the a-2 subgroup of the Proteobacteria.</title>
        <authorList>
            <person name="Liu J."/>
        </authorList>
    </citation>
    <scope>NUCLEOTIDE SEQUENCE [LARGE SCALE GENOMIC DNA]</scope>
    <source>
        <strain evidence="12 13">BN140002</strain>
    </source>
</reference>
<evidence type="ECO:0000256" key="3">
    <source>
        <dbReference type="ARBA" id="ARBA00012687"/>
    </source>
</evidence>
<evidence type="ECO:0000256" key="2">
    <source>
        <dbReference type="ARBA" id="ARBA00007868"/>
    </source>
</evidence>
<evidence type="ECO:0000256" key="4">
    <source>
        <dbReference type="ARBA" id="ARBA00020902"/>
    </source>
</evidence>
<evidence type="ECO:0000313" key="12">
    <source>
        <dbReference type="EMBL" id="KAA2237010.1"/>
    </source>
</evidence>
<evidence type="ECO:0000256" key="5">
    <source>
        <dbReference type="ARBA" id="ARBA00022516"/>
    </source>
</evidence>
<dbReference type="InterPro" id="IPR003835">
    <property type="entry name" value="Glyco_trans_19"/>
</dbReference>
<evidence type="ECO:0000256" key="1">
    <source>
        <dbReference type="ARBA" id="ARBA00002056"/>
    </source>
</evidence>
<keyword evidence="8 12" id="KW-0808">Transferase</keyword>
<dbReference type="GO" id="GO:0009245">
    <property type="term" value="P:lipid A biosynthetic process"/>
    <property type="evidence" value="ECO:0007669"/>
    <property type="project" value="UniProtKB-UniRule"/>
</dbReference>
<dbReference type="RefSeq" id="WP_149817834.1">
    <property type="nucleotide sequence ID" value="NZ_VUOA01000021.1"/>
</dbReference>
<evidence type="ECO:0000256" key="8">
    <source>
        <dbReference type="ARBA" id="ARBA00022679"/>
    </source>
</evidence>
<proteinExistence type="inferred from homology"/>
<dbReference type="Proteomes" id="UP000323142">
    <property type="component" value="Unassembled WGS sequence"/>
</dbReference>
<dbReference type="GO" id="GO:0005543">
    <property type="term" value="F:phospholipid binding"/>
    <property type="evidence" value="ECO:0007669"/>
    <property type="project" value="TreeGrafter"/>
</dbReference>
<dbReference type="PANTHER" id="PTHR30372">
    <property type="entry name" value="LIPID-A-DISACCHARIDE SYNTHASE"/>
    <property type="match status" value="1"/>
</dbReference>
<keyword evidence="6" id="KW-0441">Lipid A biosynthesis</keyword>
<dbReference type="GO" id="GO:0008915">
    <property type="term" value="F:lipid-A-disaccharide synthase activity"/>
    <property type="evidence" value="ECO:0007669"/>
    <property type="project" value="UniProtKB-UniRule"/>
</dbReference>
<evidence type="ECO:0000256" key="10">
    <source>
        <dbReference type="ARBA" id="ARBA00048975"/>
    </source>
</evidence>
<name>A0A5B2VEY6_9HYPH</name>
<dbReference type="EMBL" id="VUOA01000021">
    <property type="protein sequence ID" value="KAA2237010.1"/>
    <property type="molecule type" value="Genomic_DNA"/>
</dbReference>
<sequence length="391" mass="41723">MSAPLNLWLVAGEESGDQLGAGLMRALKAELGPAGVRFSGVGAGRMEGEGLESLFPMSDIAVMGITAVVARLPLLLRRIRETAAAAVAARPDALVIIDSPDFTHRVARRVRAAMPALPIVNYVSPSVWAWRPGRAKAMRPYVDHVLALKPFEVDVHLRLGGPDCTYVGHPLTERLGELRPTPGERVPVGGGPLRLLILPGSRRSEISRLMEPFGGTLARLAERLGRPVEATLPAVPHLADEIARAVEAWPVKPRIVHGEAAKFAAFRGAHAALAASGTVTLELALAGVPMVVAYKVSKLEEQLKYVITAPSIVLANLVIGENVIPALLQGDCEPGRLTRELAPLCAETPERARQVAAFERLDRLMHTGDETPSERAARVMLATIAAKAGRA</sequence>
<keyword evidence="5" id="KW-0444">Lipid biosynthesis</keyword>
<evidence type="ECO:0000256" key="7">
    <source>
        <dbReference type="ARBA" id="ARBA00022676"/>
    </source>
</evidence>